<dbReference type="PRINTS" id="PR00385">
    <property type="entry name" value="P450"/>
</dbReference>
<evidence type="ECO:0000256" key="1">
    <source>
        <dbReference type="ARBA" id="ARBA00010617"/>
    </source>
</evidence>
<dbReference type="EMBL" id="JBHTJA010000106">
    <property type="protein sequence ID" value="MFD0904934.1"/>
    <property type="molecule type" value="Genomic_DNA"/>
</dbReference>
<dbReference type="PRINTS" id="PR00359">
    <property type="entry name" value="BP450"/>
</dbReference>
<dbReference type="PANTHER" id="PTHR46696:SF1">
    <property type="entry name" value="CYTOCHROME P450 YJIB-RELATED"/>
    <property type="match status" value="1"/>
</dbReference>
<keyword evidence="3" id="KW-1185">Reference proteome</keyword>
<protein>
    <submittedName>
        <fullName evidence="2">Cytochrome P450</fullName>
    </submittedName>
</protein>
<sequence length="423" mass="44214">MTRDLPARFPVGAAVTVADLEDDPHPHLARLRAAEPVSWIPALGGWLVTSHALAVRVMRDAAAFTVDDPRFTTARVVGPSMLSLDGPAHARHRDAFARPFRPARTRRRFAAFADAEAARLAAALAPSGRAELRGDLAGPLAVAVVAEALGLPEVDAATVQSWYGTFVDAVSALTGSPEGGGADAALERSGAAYAALRDAVAEAIARPGSLPAEAARGGGGRDGLDAAEVVANAAVLMFGGIDTTEGLITNAALHLLSEPARARAVRDDRDLLPAVIEESLRTEPPAAVVDRYAVRDADLGGAPVRAGDLVRVSITAANRDPAVFADPDRFDPHRPDVGEHLAFAHGPHFCFGATLARIEARAALTAVLDRLPGVRLDPAGPARPRGLVFRKPDRLDVRWDASAQVIMPPRPPDGPSGMTPSGR</sequence>
<dbReference type="Gene3D" id="1.10.630.10">
    <property type="entry name" value="Cytochrome P450"/>
    <property type="match status" value="1"/>
</dbReference>
<dbReference type="SUPFAM" id="SSF48264">
    <property type="entry name" value="Cytochrome P450"/>
    <property type="match status" value="1"/>
</dbReference>
<evidence type="ECO:0000313" key="3">
    <source>
        <dbReference type="Proteomes" id="UP001596972"/>
    </source>
</evidence>
<dbReference type="Proteomes" id="UP001596972">
    <property type="component" value="Unassembled WGS sequence"/>
</dbReference>
<dbReference type="InterPro" id="IPR002397">
    <property type="entry name" value="Cyt_P450_B"/>
</dbReference>
<comment type="similarity">
    <text evidence="1">Belongs to the cytochrome P450 family.</text>
</comment>
<accession>A0ABW3F2D3</accession>
<reference evidence="3" key="1">
    <citation type="journal article" date="2019" name="Int. J. Syst. Evol. Microbiol.">
        <title>The Global Catalogue of Microorganisms (GCM) 10K type strain sequencing project: providing services to taxonomists for standard genome sequencing and annotation.</title>
        <authorList>
            <consortium name="The Broad Institute Genomics Platform"/>
            <consortium name="The Broad Institute Genome Sequencing Center for Infectious Disease"/>
            <person name="Wu L."/>
            <person name="Ma J."/>
        </authorList>
    </citation>
    <scope>NUCLEOTIDE SEQUENCE [LARGE SCALE GENOMIC DNA]</scope>
    <source>
        <strain evidence="3">JCM 31202</strain>
    </source>
</reference>
<gene>
    <name evidence="2" type="ORF">ACFQ11_31470</name>
</gene>
<proteinExistence type="inferred from homology"/>
<dbReference type="Pfam" id="PF00067">
    <property type="entry name" value="p450"/>
    <property type="match status" value="1"/>
</dbReference>
<evidence type="ECO:0000313" key="2">
    <source>
        <dbReference type="EMBL" id="MFD0904934.1"/>
    </source>
</evidence>
<dbReference type="InterPro" id="IPR001128">
    <property type="entry name" value="Cyt_P450"/>
</dbReference>
<name>A0ABW3F2D3_9ACTN</name>
<organism evidence="2 3">
    <name type="scientific">Actinomadura sediminis</name>
    <dbReference type="NCBI Taxonomy" id="1038904"/>
    <lineage>
        <taxon>Bacteria</taxon>
        <taxon>Bacillati</taxon>
        <taxon>Actinomycetota</taxon>
        <taxon>Actinomycetes</taxon>
        <taxon>Streptosporangiales</taxon>
        <taxon>Thermomonosporaceae</taxon>
        <taxon>Actinomadura</taxon>
    </lineage>
</organism>
<dbReference type="PANTHER" id="PTHR46696">
    <property type="entry name" value="P450, PUTATIVE (EUROFUNG)-RELATED"/>
    <property type="match status" value="1"/>
</dbReference>
<dbReference type="InterPro" id="IPR036396">
    <property type="entry name" value="Cyt_P450_sf"/>
</dbReference>
<dbReference type="RefSeq" id="WP_378305314.1">
    <property type="nucleotide sequence ID" value="NZ_JBHTJA010000106.1"/>
</dbReference>
<comment type="caution">
    <text evidence="2">The sequence shown here is derived from an EMBL/GenBank/DDBJ whole genome shotgun (WGS) entry which is preliminary data.</text>
</comment>